<sequence length="130" mass="14536">MTTPIKIYSSTPVFSSQGSIITIIGTGIYENRNNLVIELTPNQQFNGKSFSKFYLITDTNGNDELIVDVSGILNDPTQPVFNGTVFKINLHNINSDPINYSYSPNTYTIDNNLRATSSSRANTDKVYEDW</sequence>
<accession>A0A6C0ADK7</accession>
<name>A0A6C0ADK7_9ZZZZ</name>
<proteinExistence type="predicted"/>
<organism evidence="1">
    <name type="scientific">viral metagenome</name>
    <dbReference type="NCBI Taxonomy" id="1070528"/>
    <lineage>
        <taxon>unclassified sequences</taxon>
        <taxon>metagenomes</taxon>
        <taxon>organismal metagenomes</taxon>
    </lineage>
</organism>
<evidence type="ECO:0000313" key="1">
    <source>
        <dbReference type="EMBL" id="QHS77837.1"/>
    </source>
</evidence>
<dbReference type="AlphaFoldDB" id="A0A6C0ADK7"/>
<reference evidence="1" key="1">
    <citation type="journal article" date="2020" name="Nature">
        <title>Giant virus diversity and host interactions through global metagenomics.</title>
        <authorList>
            <person name="Schulz F."/>
            <person name="Roux S."/>
            <person name="Paez-Espino D."/>
            <person name="Jungbluth S."/>
            <person name="Walsh D.A."/>
            <person name="Denef V.J."/>
            <person name="McMahon K.D."/>
            <person name="Konstantinidis K.T."/>
            <person name="Eloe-Fadrosh E.A."/>
            <person name="Kyrpides N.C."/>
            <person name="Woyke T."/>
        </authorList>
    </citation>
    <scope>NUCLEOTIDE SEQUENCE</scope>
    <source>
        <strain evidence="1">GVMAG-S-1021933-23</strain>
    </source>
</reference>
<protein>
    <submittedName>
        <fullName evidence="1">Uncharacterized protein</fullName>
    </submittedName>
</protein>
<dbReference type="EMBL" id="MN740593">
    <property type="protein sequence ID" value="QHS77837.1"/>
    <property type="molecule type" value="Genomic_DNA"/>
</dbReference>